<dbReference type="Proteomes" id="UP001207468">
    <property type="component" value="Unassembled WGS sequence"/>
</dbReference>
<organism evidence="1 2">
    <name type="scientific">Russula earlei</name>
    <dbReference type="NCBI Taxonomy" id="71964"/>
    <lineage>
        <taxon>Eukaryota</taxon>
        <taxon>Fungi</taxon>
        <taxon>Dikarya</taxon>
        <taxon>Basidiomycota</taxon>
        <taxon>Agaricomycotina</taxon>
        <taxon>Agaricomycetes</taxon>
        <taxon>Russulales</taxon>
        <taxon>Russulaceae</taxon>
        <taxon>Russula</taxon>
    </lineage>
</organism>
<accession>A0ACC0TXW3</accession>
<name>A0ACC0TXW3_9AGAM</name>
<gene>
    <name evidence="1" type="ORF">F5148DRAFT_526942</name>
</gene>
<evidence type="ECO:0000313" key="1">
    <source>
        <dbReference type="EMBL" id="KAI9452018.1"/>
    </source>
</evidence>
<protein>
    <submittedName>
        <fullName evidence="1">Uncharacterized protein</fullName>
    </submittedName>
</protein>
<reference evidence="1" key="1">
    <citation type="submission" date="2021-03" db="EMBL/GenBank/DDBJ databases">
        <title>Evolutionary priming and transition to the ectomycorrhizal habit in an iconic lineage of mushroom-forming fungi: is preadaptation a requirement?</title>
        <authorList>
            <consortium name="DOE Joint Genome Institute"/>
            <person name="Looney B.P."/>
            <person name="Miyauchi S."/>
            <person name="Morin E."/>
            <person name="Drula E."/>
            <person name="Courty P.E."/>
            <person name="Chicoki N."/>
            <person name="Fauchery L."/>
            <person name="Kohler A."/>
            <person name="Kuo A."/>
            <person name="LaButti K."/>
            <person name="Pangilinan J."/>
            <person name="Lipzen A."/>
            <person name="Riley R."/>
            <person name="Andreopoulos W."/>
            <person name="He G."/>
            <person name="Johnson J."/>
            <person name="Barry K.W."/>
            <person name="Grigoriev I.V."/>
            <person name="Nagy L."/>
            <person name="Hibbett D."/>
            <person name="Henrissat B."/>
            <person name="Matheny P.B."/>
            <person name="Labbe J."/>
            <person name="Martin A.F."/>
        </authorList>
    </citation>
    <scope>NUCLEOTIDE SEQUENCE</scope>
    <source>
        <strain evidence="1">BPL698</strain>
    </source>
</reference>
<evidence type="ECO:0000313" key="2">
    <source>
        <dbReference type="Proteomes" id="UP001207468"/>
    </source>
</evidence>
<proteinExistence type="predicted"/>
<comment type="caution">
    <text evidence="1">The sequence shown here is derived from an EMBL/GenBank/DDBJ whole genome shotgun (WGS) entry which is preliminary data.</text>
</comment>
<dbReference type="EMBL" id="JAGFNK010000351">
    <property type="protein sequence ID" value="KAI9452018.1"/>
    <property type="molecule type" value="Genomic_DNA"/>
</dbReference>
<sequence>MVDSAFEKNQELYAKNIFVANRQSPRRPNISPTLFPNTSNQLPPSPYPSPGAGVSKERARTQHEGLISGFTTITVAGAFIAAIQAQIMGSATSSDQTIADRAVNAFYIGGLILDVMSACLAFLTTRWLERLTESEKDLLEKEFSCRPSNLDEEGHDDKGGPSPFPPERRSWQDTMFYTWLGISLFVPMPLLIFGIVCMLAGIYTNVWAQHSAAVAGMVTLAGAATLPFVVGIFFIGRKKRRRAELIIRLSEMQGDW</sequence>
<keyword evidence="2" id="KW-1185">Reference proteome</keyword>